<evidence type="ECO:0000259" key="1">
    <source>
        <dbReference type="Pfam" id="PF01738"/>
    </source>
</evidence>
<dbReference type="OrthoDB" id="115291at2"/>
<dbReference type="PATRIC" id="fig|760154.4.peg.819"/>
<dbReference type="STRING" id="760154.Sulba_0817"/>
<dbReference type="AlphaFoldDB" id="I3XVZ6"/>
<dbReference type="PANTHER" id="PTHR46623">
    <property type="entry name" value="CARBOXYMETHYLENEBUTENOLIDASE-RELATED"/>
    <property type="match status" value="1"/>
</dbReference>
<sequence length="194" mass="22226">MPHILLATDIFGYTKAIETLKHRFESLGEVIHILDPYDAKQMNFHDEEQAYKSFNQLCGLESYAKACMQALDACSNEEVVIIGFSMGASAFWKALDGCENAKIKHFFGFYSSQIRHCLDANVLVPCTLIFPQYEKHFDVDEVITKLVKHANITCLKTAYLHGFMNPLSAHYDAQGYATYYQFLENIFHTMRQES</sequence>
<dbReference type="InterPro" id="IPR002925">
    <property type="entry name" value="Dienelactn_hydro"/>
</dbReference>
<proteinExistence type="predicted"/>
<dbReference type="KEGG" id="sba:Sulba_0817"/>
<protein>
    <submittedName>
        <fullName evidence="2">Dienelactone hydrolase-like enzyme</fullName>
    </submittedName>
</protein>
<dbReference type="Gene3D" id="3.40.50.1820">
    <property type="entry name" value="alpha/beta hydrolase"/>
    <property type="match status" value="1"/>
</dbReference>
<dbReference type="GO" id="GO:0016787">
    <property type="term" value="F:hydrolase activity"/>
    <property type="evidence" value="ECO:0007669"/>
    <property type="project" value="UniProtKB-KW"/>
</dbReference>
<organism evidence="2 3">
    <name type="scientific">Sulfurospirillum barnesii (strain ATCC 700032 / DSM 10660 / SES-3)</name>
    <dbReference type="NCBI Taxonomy" id="760154"/>
    <lineage>
        <taxon>Bacteria</taxon>
        <taxon>Pseudomonadati</taxon>
        <taxon>Campylobacterota</taxon>
        <taxon>Epsilonproteobacteria</taxon>
        <taxon>Campylobacterales</taxon>
        <taxon>Sulfurospirillaceae</taxon>
        <taxon>Sulfurospirillum</taxon>
    </lineage>
</organism>
<dbReference type="EMBL" id="CP003333">
    <property type="protein sequence ID" value="AFL68120.1"/>
    <property type="molecule type" value="Genomic_DNA"/>
</dbReference>
<dbReference type="Proteomes" id="UP000006176">
    <property type="component" value="Chromosome"/>
</dbReference>
<keyword evidence="3" id="KW-1185">Reference proteome</keyword>
<dbReference type="InterPro" id="IPR029058">
    <property type="entry name" value="AB_hydrolase_fold"/>
</dbReference>
<evidence type="ECO:0000313" key="2">
    <source>
        <dbReference type="EMBL" id="AFL68120.1"/>
    </source>
</evidence>
<accession>I3XVZ6</accession>
<keyword evidence="2" id="KW-0378">Hydrolase</keyword>
<dbReference type="RefSeq" id="WP_014769000.1">
    <property type="nucleotide sequence ID" value="NC_018002.1"/>
</dbReference>
<name>I3XVZ6_SULBS</name>
<dbReference type="HOGENOM" id="CLU_054590_9_1_7"/>
<dbReference type="PANTHER" id="PTHR46623:SF6">
    <property type="entry name" value="ALPHA_BETA-HYDROLASES SUPERFAMILY PROTEIN"/>
    <property type="match status" value="1"/>
</dbReference>
<dbReference type="Pfam" id="PF01738">
    <property type="entry name" value="DLH"/>
    <property type="match status" value="1"/>
</dbReference>
<dbReference type="InterPro" id="IPR051049">
    <property type="entry name" value="Dienelactone_hydrolase-like"/>
</dbReference>
<dbReference type="eggNOG" id="COG0412">
    <property type="taxonomic scope" value="Bacteria"/>
</dbReference>
<gene>
    <name evidence="2" type="ordered locus">Sulba_0817</name>
</gene>
<reference evidence="2 3" key="1">
    <citation type="submission" date="2012-06" db="EMBL/GenBank/DDBJ databases">
        <title>Complete sequence of Sulfurospirillum barnesii SES-3.</title>
        <authorList>
            <consortium name="US DOE Joint Genome Institute"/>
            <person name="Lucas S."/>
            <person name="Han J."/>
            <person name="Lapidus A."/>
            <person name="Cheng J.-F."/>
            <person name="Goodwin L."/>
            <person name="Pitluck S."/>
            <person name="Peters L."/>
            <person name="Ovchinnikova G."/>
            <person name="Lu M."/>
            <person name="Detter J.C."/>
            <person name="Han C."/>
            <person name="Tapia R."/>
            <person name="Land M."/>
            <person name="Hauser L."/>
            <person name="Kyrpides N."/>
            <person name="Ivanova N."/>
            <person name="Pagani I."/>
            <person name="Stolz J."/>
            <person name="Arkin A."/>
            <person name="Dehal P."/>
            <person name="Oremland R."/>
            <person name="Saltikov C."/>
            <person name="Basu P."/>
            <person name="Hollibaugh J."/>
            <person name="Newman D."/>
            <person name="Stolyar S."/>
            <person name="Hazen T."/>
            <person name="Woyke T."/>
        </authorList>
    </citation>
    <scope>NUCLEOTIDE SEQUENCE [LARGE SCALE GENOMIC DNA]</scope>
    <source>
        <strain evidence="3">ATCC 700032 / DSM 10660 / SES-3</strain>
    </source>
</reference>
<evidence type="ECO:0000313" key="3">
    <source>
        <dbReference type="Proteomes" id="UP000006176"/>
    </source>
</evidence>
<dbReference type="SUPFAM" id="SSF53474">
    <property type="entry name" value="alpha/beta-Hydrolases"/>
    <property type="match status" value="1"/>
</dbReference>
<feature type="domain" description="Dienelactone hydrolase" evidence="1">
    <location>
        <begin position="2"/>
        <end position="187"/>
    </location>
</feature>